<dbReference type="GO" id="GO:0012505">
    <property type="term" value="C:endomembrane system"/>
    <property type="evidence" value="ECO:0007669"/>
    <property type="project" value="UniProtKB-SubCell"/>
</dbReference>
<gene>
    <name evidence="14" type="ORF">SAMN02745857_02635</name>
</gene>
<name>A0A1W1XSE3_9NEIS</name>
<dbReference type="Proteomes" id="UP000192761">
    <property type="component" value="Unassembled WGS sequence"/>
</dbReference>
<feature type="transmembrane region" description="Helical" evidence="11">
    <location>
        <begin position="324"/>
        <end position="343"/>
    </location>
</feature>
<feature type="transmembrane region" description="Helical" evidence="11">
    <location>
        <begin position="175"/>
        <end position="196"/>
    </location>
</feature>
<dbReference type="OrthoDB" id="9781411at2"/>
<evidence type="ECO:0000256" key="5">
    <source>
        <dbReference type="ARBA" id="ARBA00022538"/>
    </source>
</evidence>
<dbReference type="SUPFAM" id="SSF51735">
    <property type="entry name" value="NAD(P)-binding Rossmann-fold domains"/>
    <property type="match status" value="1"/>
</dbReference>
<feature type="transmembrane region" description="Helical" evidence="11">
    <location>
        <begin position="57"/>
        <end position="75"/>
    </location>
</feature>
<dbReference type="InterPro" id="IPR003148">
    <property type="entry name" value="RCK_N"/>
</dbReference>
<dbReference type="Gene3D" id="3.30.70.1450">
    <property type="entry name" value="Regulator of K+ conductance, C-terminal domain"/>
    <property type="match status" value="1"/>
</dbReference>
<evidence type="ECO:0000256" key="2">
    <source>
        <dbReference type="ARBA" id="ARBA00005551"/>
    </source>
</evidence>
<proteinExistence type="inferred from homology"/>
<dbReference type="PROSITE" id="PS51202">
    <property type="entry name" value="RCK_C"/>
    <property type="match status" value="1"/>
</dbReference>
<evidence type="ECO:0000256" key="1">
    <source>
        <dbReference type="ARBA" id="ARBA00004127"/>
    </source>
</evidence>
<dbReference type="InterPro" id="IPR006037">
    <property type="entry name" value="RCK_C"/>
</dbReference>
<organism evidence="14 15">
    <name type="scientific">Andreprevotia lacus DSM 23236</name>
    <dbReference type="NCBI Taxonomy" id="1121001"/>
    <lineage>
        <taxon>Bacteria</taxon>
        <taxon>Pseudomonadati</taxon>
        <taxon>Pseudomonadota</taxon>
        <taxon>Betaproteobacteria</taxon>
        <taxon>Neisseriales</taxon>
        <taxon>Chitinibacteraceae</taxon>
        <taxon>Andreprevotia</taxon>
    </lineage>
</organism>
<keyword evidence="15" id="KW-1185">Reference proteome</keyword>
<evidence type="ECO:0000259" key="12">
    <source>
        <dbReference type="PROSITE" id="PS51201"/>
    </source>
</evidence>
<comment type="similarity">
    <text evidence="2">Belongs to the monovalent cation:proton antiporter 2 (CPA2) transporter (TC 2.A.37) family.</text>
</comment>
<keyword evidence="9" id="KW-0406">Ion transport</keyword>
<dbReference type="NCBIfam" id="TIGR00932">
    <property type="entry name" value="2a37"/>
    <property type="match status" value="1"/>
</dbReference>
<dbReference type="InterPro" id="IPR036721">
    <property type="entry name" value="RCK_C_sf"/>
</dbReference>
<dbReference type="PANTHER" id="PTHR46157:SF4">
    <property type="entry name" value="K(+) EFFLUX ANTIPORTER 3, CHLOROPLASTIC"/>
    <property type="match status" value="1"/>
</dbReference>
<dbReference type="GO" id="GO:0008324">
    <property type="term" value="F:monoatomic cation transmembrane transporter activity"/>
    <property type="evidence" value="ECO:0007669"/>
    <property type="project" value="InterPro"/>
</dbReference>
<evidence type="ECO:0000259" key="13">
    <source>
        <dbReference type="PROSITE" id="PS51202"/>
    </source>
</evidence>
<sequence length="657" mass="70942">MPVHLSSLLLLLAAAVFSVVLCRFFKLPAMLGYLFVGLLVGPHALGLVASSSEATHLAEYGVVFLMFTLGLEFNIAKLNAMRRVVFGLGFAQVATTAVLILGLSLLMRLDWKAGLILGGAMAMSSTAMVSKLLADRNELNSPHGRNAIGILLFQDLAVVPQLIMIPALSQPGEQLLTALAIAAAKIVAVLVLLLYVGQKLMRPWFNLVAKQHSSELFMLNLFLVTLGIAWLTEQTGLSLALGAFLAGMLIAETEYRYQVEDDIRPFRDLLLGLFFVTVGMTLDFGEVFANWYLVLLVVILLGPVKIALIAGLSRLFGSGAGAGWRTGFALGQGGEFAFVLLALATTSGKLVPDPVLQATIAGIVLSMLITPFIVMHSDKLVLKLVSSEWMSMAANLHQIAVRSMGTSGHVIVCGYGRSGQSLARILTQQDIPFFALDLDPEMVREAGAAGESVVYGDAAKREVLITAGLQRARALVVTYADTHSALKILEVVHQIRPELPVIVRTSDESDIDKLKEAGAAEVVAEIMEGSLMLASHTLMMLGTPLNRVLKTIREVREARYEMFRGFFRGLNEHLDDTDRPQQRLHTVHLTAGAASVGRQLGEFDLAAMHVEVKSVRRRHMHAAQPDGTLQLADGDVLVLLGEAENLAAAEMLLLQGS</sequence>
<feature type="transmembrane region" description="Helical" evidence="11">
    <location>
        <begin position="216"/>
        <end position="232"/>
    </location>
</feature>
<feature type="domain" description="RCK C-terminal" evidence="13">
    <location>
        <begin position="572"/>
        <end position="655"/>
    </location>
</feature>
<keyword evidence="5" id="KW-0633">Potassium transport</keyword>
<evidence type="ECO:0000256" key="8">
    <source>
        <dbReference type="ARBA" id="ARBA00022989"/>
    </source>
</evidence>
<dbReference type="Pfam" id="PF02080">
    <property type="entry name" value="TrkA_C"/>
    <property type="match status" value="1"/>
</dbReference>
<dbReference type="Gene3D" id="1.20.1530.20">
    <property type="match status" value="1"/>
</dbReference>
<dbReference type="RefSeq" id="WP_084091362.1">
    <property type="nucleotide sequence ID" value="NZ_FWXD01000015.1"/>
</dbReference>
<dbReference type="Pfam" id="PF02254">
    <property type="entry name" value="TrkA_N"/>
    <property type="match status" value="1"/>
</dbReference>
<evidence type="ECO:0000256" key="7">
    <source>
        <dbReference type="ARBA" id="ARBA00022958"/>
    </source>
</evidence>
<keyword evidence="6 11" id="KW-0812">Transmembrane</keyword>
<feature type="transmembrane region" description="Helical" evidence="11">
    <location>
        <begin position="146"/>
        <end position="169"/>
    </location>
</feature>
<dbReference type="Pfam" id="PF00999">
    <property type="entry name" value="Na_H_Exchanger"/>
    <property type="match status" value="1"/>
</dbReference>
<keyword evidence="4" id="KW-0050">Antiport</keyword>
<reference evidence="14 15" key="1">
    <citation type="submission" date="2017-04" db="EMBL/GenBank/DDBJ databases">
        <authorList>
            <person name="Afonso C.L."/>
            <person name="Miller P.J."/>
            <person name="Scott M.A."/>
            <person name="Spackman E."/>
            <person name="Goraichik I."/>
            <person name="Dimitrov K.M."/>
            <person name="Suarez D.L."/>
            <person name="Swayne D.E."/>
        </authorList>
    </citation>
    <scope>NUCLEOTIDE SEQUENCE [LARGE SCALE GENOMIC DNA]</scope>
    <source>
        <strain evidence="14 15">DSM 23236</strain>
    </source>
</reference>
<feature type="transmembrane region" description="Helical" evidence="11">
    <location>
        <begin position="113"/>
        <end position="134"/>
    </location>
</feature>
<dbReference type="AlphaFoldDB" id="A0A1W1XSE3"/>
<dbReference type="InterPro" id="IPR036291">
    <property type="entry name" value="NAD(P)-bd_dom_sf"/>
</dbReference>
<keyword evidence="8 11" id="KW-1133">Transmembrane helix</keyword>
<dbReference type="STRING" id="1121001.SAMN02745857_02635"/>
<evidence type="ECO:0000256" key="9">
    <source>
        <dbReference type="ARBA" id="ARBA00023065"/>
    </source>
</evidence>
<evidence type="ECO:0000256" key="4">
    <source>
        <dbReference type="ARBA" id="ARBA00022449"/>
    </source>
</evidence>
<comment type="subcellular location">
    <subcellularLocation>
        <location evidence="1">Endomembrane system</location>
        <topology evidence="1">Multi-pass membrane protein</topology>
    </subcellularLocation>
</comment>
<keyword evidence="10 11" id="KW-0472">Membrane</keyword>
<feature type="transmembrane region" description="Helical" evidence="11">
    <location>
        <begin position="84"/>
        <end position="107"/>
    </location>
</feature>
<feature type="domain" description="RCK N-terminal" evidence="12">
    <location>
        <begin position="407"/>
        <end position="524"/>
    </location>
</feature>
<dbReference type="GO" id="GO:1902600">
    <property type="term" value="P:proton transmembrane transport"/>
    <property type="evidence" value="ECO:0007669"/>
    <property type="project" value="InterPro"/>
</dbReference>
<dbReference type="Gene3D" id="3.40.50.720">
    <property type="entry name" value="NAD(P)-binding Rossmann-like Domain"/>
    <property type="match status" value="1"/>
</dbReference>
<protein>
    <submittedName>
        <fullName evidence="14">Monovalent cation:H+ antiporter-2, CPA2 family</fullName>
    </submittedName>
</protein>
<dbReference type="PANTHER" id="PTHR46157">
    <property type="entry name" value="K(+) EFFLUX ANTIPORTER 3, CHLOROPLASTIC"/>
    <property type="match status" value="1"/>
</dbReference>
<feature type="transmembrane region" description="Helical" evidence="11">
    <location>
        <begin position="355"/>
        <end position="374"/>
    </location>
</feature>
<evidence type="ECO:0000256" key="11">
    <source>
        <dbReference type="SAM" id="Phobius"/>
    </source>
</evidence>
<feature type="transmembrane region" description="Helical" evidence="11">
    <location>
        <begin position="6"/>
        <end position="25"/>
    </location>
</feature>
<keyword evidence="3" id="KW-0813">Transport</keyword>
<dbReference type="InterPro" id="IPR038770">
    <property type="entry name" value="Na+/solute_symporter_sf"/>
</dbReference>
<dbReference type="InterPro" id="IPR006153">
    <property type="entry name" value="Cation/H_exchanger_TM"/>
</dbReference>
<dbReference type="EMBL" id="FWXD01000015">
    <property type="protein sequence ID" value="SMC26873.1"/>
    <property type="molecule type" value="Genomic_DNA"/>
</dbReference>
<feature type="transmembrane region" description="Helical" evidence="11">
    <location>
        <begin position="32"/>
        <end position="51"/>
    </location>
</feature>
<dbReference type="GO" id="GO:0005886">
    <property type="term" value="C:plasma membrane"/>
    <property type="evidence" value="ECO:0007669"/>
    <property type="project" value="TreeGrafter"/>
</dbReference>
<evidence type="ECO:0000256" key="6">
    <source>
        <dbReference type="ARBA" id="ARBA00022692"/>
    </source>
</evidence>
<dbReference type="SUPFAM" id="SSF116726">
    <property type="entry name" value="TrkA C-terminal domain-like"/>
    <property type="match status" value="1"/>
</dbReference>
<dbReference type="PROSITE" id="PS51201">
    <property type="entry name" value="RCK_N"/>
    <property type="match status" value="1"/>
</dbReference>
<evidence type="ECO:0000313" key="14">
    <source>
        <dbReference type="EMBL" id="SMC26873.1"/>
    </source>
</evidence>
<feature type="transmembrane region" description="Helical" evidence="11">
    <location>
        <begin position="291"/>
        <end position="312"/>
    </location>
</feature>
<dbReference type="InterPro" id="IPR004771">
    <property type="entry name" value="K/H_exchanger"/>
</dbReference>
<dbReference type="GO" id="GO:0006813">
    <property type="term" value="P:potassium ion transport"/>
    <property type="evidence" value="ECO:0007669"/>
    <property type="project" value="UniProtKB-KW"/>
</dbReference>
<dbReference type="GO" id="GO:0015297">
    <property type="term" value="F:antiporter activity"/>
    <property type="evidence" value="ECO:0007669"/>
    <property type="project" value="UniProtKB-KW"/>
</dbReference>
<dbReference type="FunFam" id="3.40.50.720:FF:000036">
    <property type="entry name" value="Glutathione-regulated potassium-efflux system protein KefB"/>
    <property type="match status" value="1"/>
</dbReference>
<evidence type="ECO:0000313" key="15">
    <source>
        <dbReference type="Proteomes" id="UP000192761"/>
    </source>
</evidence>
<evidence type="ECO:0000256" key="10">
    <source>
        <dbReference type="ARBA" id="ARBA00023136"/>
    </source>
</evidence>
<accession>A0A1W1XSE3</accession>
<keyword evidence="7" id="KW-0630">Potassium</keyword>
<evidence type="ECO:0000256" key="3">
    <source>
        <dbReference type="ARBA" id="ARBA00022448"/>
    </source>
</evidence>